<feature type="transmembrane region" description="Helical" evidence="6">
    <location>
        <begin position="274"/>
        <end position="294"/>
    </location>
</feature>
<evidence type="ECO:0000313" key="8">
    <source>
        <dbReference type="Proteomes" id="UP000287224"/>
    </source>
</evidence>
<dbReference type="PANTHER" id="PTHR13353:SF5">
    <property type="entry name" value="TRANSMEMBRANE PROTEIN 19"/>
    <property type="match status" value="1"/>
</dbReference>
<keyword evidence="4 6" id="KW-1133">Transmembrane helix</keyword>
<evidence type="ECO:0000256" key="2">
    <source>
        <dbReference type="ARBA" id="ARBA00009012"/>
    </source>
</evidence>
<keyword evidence="8" id="KW-1185">Reference proteome</keyword>
<feature type="transmembrane region" description="Helical" evidence="6">
    <location>
        <begin position="29"/>
        <end position="45"/>
    </location>
</feature>
<dbReference type="EMBL" id="BIFQ01000001">
    <property type="protein sequence ID" value="GCE04200.1"/>
    <property type="molecule type" value="Genomic_DNA"/>
</dbReference>
<dbReference type="InterPro" id="IPR002794">
    <property type="entry name" value="DUF92_TMEM19"/>
</dbReference>
<comment type="caution">
    <text evidence="7">The sequence shown here is derived from an EMBL/GenBank/DDBJ whole genome shotgun (WGS) entry which is preliminary data.</text>
</comment>
<evidence type="ECO:0000256" key="5">
    <source>
        <dbReference type="ARBA" id="ARBA00023136"/>
    </source>
</evidence>
<keyword evidence="3 6" id="KW-0812">Transmembrane</keyword>
<dbReference type="Proteomes" id="UP000287224">
    <property type="component" value="Unassembled WGS sequence"/>
</dbReference>
<evidence type="ECO:0000256" key="1">
    <source>
        <dbReference type="ARBA" id="ARBA00004141"/>
    </source>
</evidence>
<protein>
    <recommendedName>
        <fullName evidence="9">DUF92 domain-containing protein</fullName>
    </recommendedName>
</protein>
<dbReference type="AlphaFoldDB" id="A0A401ZBD8"/>
<evidence type="ECO:0000313" key="7">
    <source>
        <dbReference type="EMBL" id="GCE04200.1"/>
    </source>
</evidence>
<reference evidence="8" key="1">
    <citation type="submission" date="2018-12" db="EMBL/GenBank/DDBJ databases">
        <title>Tengunoibacter tsumagoiensis gen. nov., sp. nov., Dictyobacter kobayashii sp. nov., D. alpinus sp. nov., and D. joshuensis sp. nov. and description of Dictyobacteraceae fam. nov. within the order Ktedonobacterales isolated from Tengu-no-mugimeshi.</title>
        <authorList>
            <person name="Wang C.M."/>
            <person name="Zheng Y."/>
            <person name="Sakai Y."/>
            <person name="Toyoda A."/>
            <person name="Minakuchi Y."/>
            <person name="Abe K."/>
            <person name="Yokota A."/>
            <person name="Yabe S."/>
        </authorList>
    </citation>
    <scope>NUCLEOTIDE SEQUENCE [LARGE SCALE GENOMIC DNA]</scope>
    <source>
        <strain evidence="8">S-27</strain>
    </source>
</reference>
<gene>
    <name evidence="7" type="ORF">KDAU_15290</name>
</gene>
<organism evidence="7 8">
    <name type="scientific">Dictyobacter aurantiacus</name>
    <dbReference type="NCBI Taxonomy" id="1936993"/>
    <lineage>
        <taxon>Bacteria</taxon>
        <taxon>Bacillati</taxon>
        <taxon>Chloroflexota</taxon>
        <taxon>Ktedonobacteria</taxon>
        <taxon>Ktedonobacterales</taxon>
        <taxon>Dictyobacteraceae</taxon>
        <taxon>Dictyobacter</taxon>
    </lineage>
</organism>
<dbReference type="Pfam" id="PF01940">
    <property type="entry name" value="DUF92"/>
    <property type="match status" value="1"/>
</dbReference>
<dbReference type="PANTHER" id="PTHR13353">
    <property type="entry name" value="TRANSMEMBRANE PROTEIN 19"/>
    <property type="match status" value="1"/>
</dbReference>
<evidence type="ECO:0008006" key="9">
    <source>
        <dbReference type="Google" id="ProtNLM"/>
    </source>
</evidence>
<comment type="similarity">
    <text evidence="2">Belongs to the TMEM19 family.</text>
</comment>
<proteinExistence type="inferred from homology"/>
<evidence type="ECO:0000256" key="4">
    <source>
        <dbReference type="ARBA" id="ARBA00022989"/>
    </source>
</evidence>
<accession>A0A401ZBD8</accession>
<feature type="transmembrane region" description="Helical" evidence="6">
    <location>
        <begin position="65"/>
        <end position="87"/>
    </location>
</feature>
<evidence type="ECO:0000256" key="6">
    <source>
        <dbReference type="SAM" id="Phobius"/>
    </source>
</evidence>
<evidence type="ECO:0000256" key="3">
    <source>
        <dbReference type="ARBA" id="ARBA00022692"/>
    </source>
</evidence>
<dbReference type="GO" id="GO:0016020">
    <property type="term" value="C:membrane"/>
    <property type="evidence" value="ECO:0007669"/>
    <property type="project" value="UniProtKB-SubCell"/>
</dbReference>
<keyword evidence="5 6" id="KW-0472">Membrane</keyword>
<comment type="subcellular location">
    <subcellularLocation>
        <location evidence="1">Membrane</location>
        <topology evidence="1">Multi-pass membrane protein</topology>
    </subcellularLocation>
</comment>
<name>A0A401ZBD8_9CHLR</name>
<feature type="transmembrane region" description="Helical" evidence="6">
    <location>
        <begin position="214"/>
        <end position="235"/>
    </location>
</feature>
<sequence length="302" mass="31780">MQTFFTSIMQAIGVSPGSGKPTKKVSRQRLFSGLLLSSGIGWLAYRRRSLSGSGVAGAIATGTTIFGLGGLGWGLSLIFFFASSSLFSHFRATDKERTAADKFSKGSRRDLAQVGANGGVATVMAMGYGLSQQPVLRASFEAGFIGAMATANADTWATELGVLSQHPPRLITTGQTTAPGTSGGVSTLGAGAAAGGAFSEGLVYQLLQRRISPLLPLIALLSGFAGSLFDSFLGATVQAIYYCPHCQKETERRIHSCGTPTHHLRGWSWLDNDLVNLLATLFGSLLAILLRLPFCIGKNINK</sequence>